<dbReference type="SFLD" id="SFLDG00002">
    <property type="entry name" value="C1.7:_P-type_atpase_like"/>
    <property type="match status" value="1"/>
</dbReference>
<evidence type="ECO:0000256" key="8">
    <source>
        <dbReference type="ARBA" id="ARBA00023136"/>
    </source>
</evidence>
<sequence length="1898" mass="210413">MAVTDDMGDSTEKATAVVEASNHDDEDLNPTLAVKRRIRYMDDDEENGGPSAATDIGHPLKRRGSTYSVHSLSSVRSGQRTIEPSIILPVQYRTLSYDITNVKAIESAKNAREKAAIEVGGLEWHLLTLEEICNRLNTSTDTGLSPSAVKEKLSQYGRNVPSPPPSRLAQKLFGYFFGGFGSILLGGSILVFVSWKPLGQPPAVANLALGIVLAAVFFIQAAFNAWQDFSSSRVMNSITGMLPEACRVLRDGSKQTIQAPDVVPGDVLYFKAGDKLPADVRFKDVSTDAKFDRSILTGESFPLAAVTESQEPNYLETRCIGMQGTHCTSGSGVGIVVSTGDDTVFGHIAKLTSQPSTGRTNLQKEVLRFVFIIVGLMVFMNIIVIAVWAGYIRHAHHSYINVPTLIVDIVSVAIAFVPEGLPIALTASLTITANIMKKNNILCKSLKTVETLGSVSVLLSDKTGTLTKNQMVVTDCLVGFSTMTAEEASQDMARGDTSDRSKKAVLQQLRVLSAVCNAGEFDPTTIHLPLAQRKIIADATDQAILRLSESLGPVTQSRDMWRKRFDLTFNSKNKFALRVVSPENASAVSATMSTTEAGSFNAESDLLLMIKGAPDILLPRCTRYVGEDGGIYNLDDGIRSTMEATKDAWSSQGKRVLLLARKHLPAGMLQSSPNDNTFEAEALRHAGAGLTLISMVGIVDPPRDEVPSVIQTLRRAGIRTMMVTGDFKLTAQAIARSCGIITVADNEIHSVENLPRFPPTDVVEKKRQKKSNRLPSENKAIVLTGPDLLTLLPHQWTTLTTQYSEIVFSRTTPDQKLRIVREFQSQAFVVAMTGDGVNDAPSLKQADIGISPASGSDIAIEASDMVLLGSFSAIPEAVLYGRVVFDNLKKTIAYLLPAGSFSEFWPVMTSVVFGLPQVLSSFLMIIICCFTDCVAATMLAYEKPEANVMLRPPRDIHRDRLVDWRLLLQSYGLVGMLESICSFAMSFWYLQRHGLPFGTLWFSFGNIPIPAGQTEDDVSYHLTVASSIYFVTLVVMQWFNLMALRTRHLSIFSHPPIFNRKTQNLLLFPAILFALVVALIFTLIPDIDYLGCDKVPVEHWFIPMMFGLGLLTLDELRKMVVRKYPHGILARLACGDFAICERCHSENKRCEDDDHVLLHCRVRGDAIVDADTQSLIRYFTYSNCPGCTWEKSGKPQDDDSPFHYEPFPSDSYIRVIDLFPGPDDKPLRYALHYTQLESLSRAQYIAISYVCGDVSNKVPSYCNGKRLDIYVTLDKALRKWRRIEKQNWLRIWADAICIQQDNNQEKSAQVANMHEIYRHANQVFVDLGDPSEGADVAIKMIRDASKSFDDRNKSLVQPDNVAPGPIYSQRLRKTEITMDQALALTRFSELAWFKRLWVIQEVCLWDVYQAFPPTVFCGDHSIKWIDLVNSLTQFGLAPLQIIDDPAVVTPELRGAFIESTGWNPVPVAIFLEYYKIISKQGPAQNLHWFLHRSWSQESTNPADKVYGLLGLVKDQYHVVHSRAVATNAQPPGHLKDVDGKREIRVDYDRQLPQIYEDIARLTLAEENSMDMLADAGRGKSRKQPGLPSWVPDWSSYPKEPALLLSFGLAATANYRASLGTTPVLPTACTPGMLEVDAYFADRVLMEAARAAGETDVVEVAGKADLQAHRIISMKQHLLSLWWCFGVKFNTYPTGQRPFDAFWRTLIANRAISGQQLAVPPAGFAESFLMAYPEILEVEIKDEKPACICPEWVRASNQKHVDSSNSDDSSTSSHKEGKIALLARDRYPRPGEFFENEQPAYGEHYNVALRRSVVGRRFFRTQKGYMGIGPKNVTRGDHIVILKGGSLPFVLKADAGDVGGTPAFTLLGEAYVHGLSDGEIFQDSKDPENHPNWKRVILR</sequence>
<dbReference type="Pfam" id="PF26639">
    <property type="entry name" value="Het-6_barrel"/>
    <property type="match status" value="1"/>
</dbReference>
<dbReference type="Pfam" id="PF06985">
    <property type="entry name" value="HET"/>
    <property type="match status" value="1"/>
</dbReference>
<dbReference type="PROSITE" id="PS00154">
    <property type="entry name" value="ATPASE_E1_E2"/>
    <property type="match status" value="1"/>
</dbReference>
<feature type="transmembrane region" description="Helical" evidence="10">
    <location>
        <begin position="366"/>
        <end position="389"/>
    </location>
</feature>
<dbReference type="SUPFAM" id="SSF56784">
    <property type="entry name" value="HAD-like"/>
    <property type="match status" value="1"/>
</dbReference>
<dbReference type="RefSeq" id="XP_022495722.1">
    <property type="nucleotide sequence ID" value="XM_022648285.1"/>
</dbReference>
<dbReference type="InterPro" id="IPR004014">
    <property type="entry name" value="ATPase_P-typ_cation-transptr_N"/>
</dbReference>
<dbReference type="SUPFAM" id="SSF81665">
    <property type="entry name" value="Calcium ATPase, transmembrane domain M"/>
    <property type="match status" value="1"/>
</dbReference>
<dbReference type="PANTHER" id="PTHR43294:SF21">
    <property type="entry name" value="CATION TRANSPORTING ATPASE"/>
    <property type="match status" value="1"/>
</dbReference>
<comment type="caution">
    <text evidence="12">The sequence shown here is derived from an EMBL/GenBank/DDBJ whole genome shotgun (WGS) entry which is preliminary data.</text>
</comment>
<keyword evidence="13" id="KW-1185">Reference proteome</keyword>
<accession>A0A178CAM3</accession>
<comment type="subcellular location">
    <subcellularLocation>
        <location evidence="1">Cell membrane</location>
        <topology evidence="1">Multi-pass membrane protein</topology>
    </subcellularLocation>
</comment>
<dbReference type="InterPro" id="IPR010730">
    <property type="entry name" value="HET"/>
</dbReference>
<dbReference type="PANTHER" id="PTHR43294">
    <property type="entry name" value="SODIUM/POTASSIUM-TRANSPORTING ATPASE SUBUNIT ALPHA"/>
    <property type="match status" value="1"/>
</dbReference>
<dbReference type="PRINTS" id="PR00121">
    <property type="entry name" value="NAKATPASE"/>
</dbReference>
<dbReference type="InterPro" id="IPR023298">
    <property type="entry name" value="ATPase_P-typ_TM_dom_sf"/>
</dbReference>
<feature type="region of interest" description="Disordered" evidence="9">
    <location>
        <begin position="42"/>
        <end position="62"/>
    </location>
</feature>
<feature type="domain" description="Cation-transporting P-type ATPase N-terminal" evidence="11">
    <location>
        <begin position="123"/>
        <end position="196"/>
    </location>
</feature>
<evidence type="ECO:0000256" key="4">
    <source>
        <dbReference type="ARBA" id="ARBA00022741"/>
    </source>
</evidence>
<evidence type="ECO:0000256" key="3">
    <source>
        <dbReference type="ARBA" id="ARBA00022692"/>
    </source>
</evidence>
<dbReference type="GO" id="GO:0006883">
    <property type="term" value="P:intracellular sodium ion homeostasis"/>
    <property type="evidence" value="ECO:0007669"/>
    <property type="project" value="TreeGrafter"/>
</dbReference>
<dbReference type="Proteomes" id="UP000185904">
    <property type="component" value="Unassembled WGS sequence"/>
</dbReference>
<dbReference type="PRINTS" id="PR00119">
    <property type="entry name" value="CATATPASE"/>
</dbReference>
<name>A0A178CAM3_9EURO</name>
<dbReference type="SUPFAM" id="SSF81653">
    <property type="entry name" value="Calcium ATPase, transduction domain A"/>
    <property type="match status" value="1"/>
</dbReference>
<dbReference type="GO" id="GO:0016887">
    <property type="term" value="F:ATP hydrolysis activity"/>
    <property type="evidence" value="ECO:0007669"/>
    <property type="project" value="InterPro"/>
</dbReference>
<evidence type="ECO:0000256" key="9">
    <source>
        <dbReference type="SAM" id="MobiDB-lite"/>
    </source>
</evidence>
<keyword evidence="3 10" id="KW-0812">Transmembrane</keyword>
<dbReference type="InterPro" id="IPR044492">
    <property type="entry name" value="P_typ_ATPase_HD_dom"/>
</dbReference>
<dbReference type="GO" id="GO:0005391">
    <property type="term" value="F:P-type sodium:potassium-exchanging transporter activity"/>
    <property type="evidence" value="ECO:0007669"/>
    <property type="project" value="TreeGrafter"/>
</dbReference>
<dbReference type="SFLD" id="SFLDF00027">
    <property type="entry name" value="p-type_atpase"/>
    <property type="match status" value="1"/>
</dbReference>
<dbReference type="InterPro" id="IPR059000">
    <property type="entry name" value="ATPase_P-type_domA"/>
</dbReference>
<reference evidence="12 13" key="1">
    <citation type="submission" date="2016-03" db="EMBL/GenBank/DDBJ databases">
        <title>The draft genome sequence of Fonsecaea nubica causative agent of cutaneous subcutaneous infection in human host.</title>
        <authorList>
            <person name="Costa F."/>
            <person name="Sybren D.H."/>
            <person name="Raittz R.T."/>
            <person name="Weiss V.A."/>
            <person name="Leao A.C."/>
            <person name="Gomes R."/>
            <person name="De Souza E.M."/>
            <person name="Pedrosa F.O."/>
            <person name="Steffens M.B."/>
            <person name="Bombassaro A."/>
            <person name="Tadra-Sfeir M.Z."/>
            <person name="Moreno L.F."/>
            <person name="Najafzadeh M.J."/>
            <person name="Felipe M.S."/>
            <person name="Teixeira M."/>
            <person name="Sun J."/>
            <person name="Xi L."/>
            <person name="Castro M.A."/>
            <person name="Vicente V.A."/>
        </authorList>
    </citation>
    <scope>NUCLEOTIDE SEQUENCE [LARGE SCALE GENOMIC DNA]</scope>
    <source>
        <strain evidence="12 13">CBS 269.64</strain>
    </source>
</reference>
<evidence type="ECO:0000256" key="2">
    <source>
        <dbReference type="ARBA" id="ARBA00022475"/>
    </source>
</evidence>
<evidence type="ECO:0000256" key="1">
    <source>
        <dbReference type="ARBA" id="ARBA00004651"/>
    </source>
</evidence>
<organism evidence="12 13">
    <name type="scientific">Fonsecaea nubica</name>
    <dbReference type="NCBI Taxonomy" id="856822"/>
    <lineage>
        <taxon>Eukaryota</taxon>
        <taxon>Fungi</taxon>
        <taxon>Dikarya</taxon>
        <taxon>Ascomycota</taxon>
        <taxon>Pezizomycotina</taxon>
        <taxon>Eurotiomycetes</taxon>
        <taxon>Chaetothyriomycetidae</taxon>
        <taxon>Chaetothyriales</taxon>
        <taxon>Herpotrichiellaceae</taxon>
        <taxon>Fonsecaea</taxon>
    </lineage>
</organism>
<dbReference type="GeneID" id="34593414"/>
<proteinExistence type="predicted"/>
<keyword evidence="5" id="KW-0067">ATP-binding</keyword>
<evidence type="ECO:0000256" key="6">
    <source>
        <dbReference type="ARBA" id="ARBA00022967"/>
    </source>
</evidence>
<evidence type="ECO:0000259" key="11">
    <source>
        <dbReference type="SMART" id="SM00831"/>
    </source>
</evidence>
<dbReference type="InterPro" id="IPR050510">
    <property type="entry name" value="Cation_transp_ATPase_P-type"/>
</dbReference>
<feature type="transmembrane region" description="Helical" evidence="10">
    <location>
        <begin position="1020"/>
        <end position="1044"/>
    </location>
</feature>
<keyword evidence="2" id="KW-1003">Cell membrane</keyword>
<dbReference type="GO" id="GO:0036376">
    <property type="term" value="P:sodium ion export across plasma membrane"/>
    <property type="evidence" value="ECO:0007669"/>
    <property type="project" value="TreeGrafter"/>
</dbReference>
<feature type="transmembrane region" description="Helical" evidence="10">
    <location>
        <begin position="921"/>
        <end position="941"/>
    </location>
</feature>
<feature type="transmembrane region" description="Helical" evidence="10">
    <location>
        <begin position="207"/>
        <end position="226"/>
    </location>
</feature>
<keyword evidence="8 10" id="KW-0472">Membrane</keyword>
<dbReference type="GO" id="GO:0005524">
    <property type="term" value="F:ATP binding"/>
    <property type="evidence" value="ECO:0007669"/>
    <property type="project" value="UniProtKB-KW"/>
</dbReference>
<protein>
    <recommendedName>
        <fullName evidence="11">Cation-transporting P-type ATPase N-terminal domain-containing protein</fullName>
    </recommendedName>
</protein>
<dbReference type="NCBIfam" id="TIGR01494">
    <property type="entry name" value="ATPase_P-type"/>
    <property type="match status" value="2"/>
</dbReference>
<dbReference type="Gene3D" id="1.20.1110.10">
    <property type="entry name" value="Calcium-transporting ATPase, transmembrane domain"/>
    <property type="match status" value="1"/>
</dbReference>
<feature type="transmembrane region" description="Helical" evidence="10">
    <location>
        <begin position="172"/>
        <end position="195"/>
    </location>
</feature>
<dbReference type="GO" id="GO:1902600">
    <property type="term" value="P:proton transmembrane transport"/>
    <property type="evidence" value="ECO:0007669"/>
    <property type="project" value="TreeGrafter"/>
</dbReference>
<dbReference type="Gene3D" id="2.70.150.10">
    <property type="entry name" value="Calcium-transporting ATPase, cytoplasmic transduction domain A"/>
    <property type="match status" value="1"/>
</dbReference>
<dbReference type="SUPFAM" id="SSF81660">
    <property type="entry name" value="Metal cation-transporting ATPase, ATP-binding domain N"/>
    <property type="match status" value="1"/>
</dbReference>
<dbReference type="InterPro" id="IPR001757">
    <property type="entry name" value="P_typ_ATPase"/>
</dbReference>
<dbReference type="GO" id="GO:1990573">
    <property type="term" value="P:potassium ion import across plasma membrane"/>
    <property type="evidence" value="ECO:0007669"/>
    <property type="project" value="TreeGrafter"/>
</dbReference>
<evidence type="ECO:0000313" key="13">
    <source>
        <dbReference type="Proteomes" id="UP000185904"/>
    </source>
</evidence>
<dbReference type="Pfam" id="PF00690">
    <property type="entry name" value="Cation_ATPase_N"/>
    <property type="match status" value="1"/>
</dbReference>
<dbReference type="Gene3D" id="3.40.50.1000">
    <property type="entry name" value="HAD superfamily/HAD-like"/>
    <property type="match status" value="1"/>
</dbReference>
<feature type="transmembrane region" description="Helical" evidence="10">
    <location>
        <begin position="892"/>
        <end position="915"/>
    </location>
</feature>
<dbReference type="SFLD" id="SFLDS00003">
    <property type="entry name" value="Haloacid_Dehalogenase"/>
    <property type="match status" value="1"/>
</dbReference>
<keyword evidence="4" id="KW-0547">Nucleotide-binding</keyword>
<dbReference type="GO" id="GO:0030007">
    <property type="term" value="P:intracellular potassium ion homeostasis"/>
    <property type="evidence" value="ECO:0007669"/>
    <property type="project" value="TreeGrafter"/>
</dbReference>
<dbReference type="InterPro" id="IPR023214">
    <property type="entry name" value="HAD_sf"/>
</dbReference>
<dbReference type="EMBL" id="LVCJ01000101">
    <property type="protein sequence ID" value="OAL26597.1"/>
    <property type="molecule type" value="Genomic_DNA"/>
</dbReference>
<dbReference type="GO" id="GO:0005886">
    <property type="term" value="C:plasma membrane"/>
    <property type="evidence" value="ECO:0007669"/>
    <property type="project" value="UniProtKB-SubCell"/>
</dbReference>
<dbReference type="FunFam" id="3.40.1110.10:FF:000114">
    <property type="entry name" value="H /K ATPase alpha subunit, putative"/>
    <property type="match status" value="1"/>
</dbReference>
<evidence type="ECO:0000256" key="10">
    <source>
        <dbReference type="SAM" id="Phobius"/>
    </source>
</evidence>
<dbReference type="Gene3D" id="3.40.1110.10">
    <property type="entry name" value="Calcium-transporting ATPase, cytoplasmic domain N"/>
    <property type="match status" value="1"/>
</dbReference>
<dbReference type="InterPro" id="IPR036412">
    <property type="entry name" value="HAD-like_sf"/>
</dbReference>
<dbReference type="InterPro" id="IPR023299">
    <property type="entry name" value="ATPase_P-typ_cyto_dom_N"/>
</dbReference>
<gene>
    <name evidence="12" type="ORF">AYO20_10021</name>
</gene>
<feature type="region of interest" description="Disordered" evidence="9">
    <location>
        <begin position="1"/>
        <end position="30"/>
    </location>
</feature>
<dbReference type="InterPro" id="IPR018303">
    <property type="entry name" value="ATPase_P-typ_P_site"/>
</dbReference>
<dbReference type="OrthoDB" id="158672at2759"/>
<feature type="transmembrane region" description="Helical" evidence="10">
    <location>
        <begin position="966"/>
        <end position="990"/>
    </location>
</feature>
<dbReference type="InterPro" id="IPR008250">
    <property type="entry name" value="ATPase_P-typ_transduc_dom_A_sf"/>
</dbReference>
<feature type="transmembrane region" description="Helical" evidence="10">
    <location>
        <begin position="409"/>
        <end position="431"/>
    </location>
</feature>
<keyword evidence="6" id="KW-1278">Translocase</keyword>
<dbReference type="Pfam" id="PF00689">
    <property type="entry name" value="Cation_ATPase_C"/>
    <property type="match status" value="1"/>
</dbReference>
<evidence type="ECO:0000313" key="12">
    <source>
        <dbReference type="EMBL" id="OAL26597.1"/>
    </source>
</evidence>
<dbReference type="InterPro" id="IPR006068">
    <property type="entry name" value="ATPase_P-typ_cation-transptr_C"/>
</dbReference>
<evidence type="ECO:0000256" key="5">
    <source>
        <dbReference type="ARBA" id="ARBA00022840"/>
    </source>
</evidence>
<dbReference type="Pfam" id="PF00122">
    <property type="entry name" value="E1-E2_ATPase"/>
    <property type="match status" value="1"/>
</dbReference>
<dbReference type="SMART" id="SM00831">
    <property type="entry name" value="Cation_ATPase_N"/>
    <property type="match status" value="1"/>
</dbReference>
<evidence type="ECO:0000256" key="7">
    <source>
        <dbReference type="ARBA" id="ARBA00022989"/>
    </source>
</evidence>
<feature type="transmembrane region" description="Helical" evidence="10">
    <location>
        <begin position="1065"/>
        <end position="1085"/>
    </location>
</feature>
<keyword evidence="7 10" id="KW-1133">Transmembrane helix</keyword>
<dbReference type="Pfam" id="PF13246">
    <property type="entry name" value="Cation_ATPase"/>
    <property type="match status" value="1"/>
</dbReference>